<dbReference type="Proteomes" id="UP000010469">
    <property type="component" value="Chromosome"/>
</dbReference>
<name>L0A9Z2_CALLD</name>
<keyword evidence="3" id="KW-1185">Reference proteome</keyword>
<keyword evidence="1" id="KW-1133">Transmembrane helix</keyword>
<gene>
    <name evidence="2" type="ordered locus">Calag_0940</name>
</gene>
<evidence type="ECO:0000313" key="2">
    <source>
        <dbReference type="EMBL" id="AFZ70671.1"/>
    </source>
</evidence>
<sequence precursor="true">MKNIINVMLISILYSRSFLLLMITLSIPVALSSSLISVPYSISYSTHLIQTTNLNISMELYKFNNKNIMIFGSKNESYLLSYLNLNIITGKEGVLISGNLNKEVNSTISLCLNDGCKAYNISGIITSPYNITLIILPFNFNATQISLTNNGVNLALIGSSLSLIKLVLLLSIIILIFSIPAQVFSYEKMVNNMESTFANLKTMGLSKNNIIFYFIISSLIVSSLIILYGISLGIFIYQLGLFFLSRLNLVLPYGIPDPLIISLLFFISILTSLLSSLISIGERIDKISI</sequence>
<dbReference type="InParanoid" id="L0A9Z2"/>
<dbReference type="GeneID" id="14212200"/>
<evidence type="ECO:0000313" key="3">
    <source>
        <dbReference type="Proteomes" id="UP000010469"/>
    </source>
</evidence>
<feature type="transmembrane region" description="Helical" evidence="1">
    <location>
        <begin position="259"/>
        <end position="280"/>
    </location>
</feature>
<feature type="transmembrane region" description="Helical" evidence="1">
    <location>
        <begin position="154"/>
        <end position="179"/>
    </location>
</feature>
<keyword evidence="1" id="KW-0812">Transmembrane</keyword>
<organism evidence="2 3">
    <name type="scientific">Caldisphaera lagunensis (strain DSM 15908 / JCM 11604 / ANMR 0165 / IC-154)</name>
    <dbReference type="NCBI Taxonomy" id="1056495"/>
    <lineage>
        <taxon>Archaea</taxon>
        <taxon>Thermoproteota</taxon>
        <taxon>Thermoprotei</taxon>
        <taxon>Acidilobales</taxon>
        <taxon>Caldisphaeraceae</taxon>
        <taxon>Caldisphaera</taxon>
    </lineage>
</organism>
<dbReference type="EMBL" id="CP003378">
    <property type="protein sequence ID" value="AFZ70671.1"/>
    <property type="molecule type" value="Genomic_DNA"/>
</dbReference>
<dbReference type="HOGENOM" id="CLU_961735_0_0_2"/>
<protein>
    <submittedName>
        <fullName evidence="2">Putative permease</fullName>
    </submittedName>
</protein>
<dbReference type="RefSeq" id="WP_015232568.1">
    <property type="nucleotide sequence ID" value="NC_019791.1"/>
</dbReference>
<accession>L0A9Z2</accession>
<dbReference type="KEGG" id="clg:Calag_0940"/>
<feature type="transmembrane region" description="Helical" evidence="1">
    <location>
        <begin position="210"/>
        <end position="239"/>
    </location>
</feature>
<keyword evidence="1" id="KW-0472">Membrane</keyword>
<proteinExistence type="predicted"/>
<dbReference type="STRING" id="1056495.Calag_0940"/>
<reference evidence="3" key="1">
    <citation type="submission" date="2012-03" db="EMBL/GenBank/DDBJ databases">
        <title>Complete genome of Caldisphaera lagunensis DSM 15908.</title>
        <authorList>
            <person name="Lucas S."/>
            <person name="Copeland A."/>
            <person name="Lapidus A."/>
            <person name="Glavina del Rio T."/>
            <person name="Dalin E."/>
            <person name="Tice H."/>
            <person name="Bruce D."/>
            <person name="Goodwin L."/>
            <person name="Pitluck S."/>
            <person name="Peters L."/>
            <person name="Mikhailova N."/>
            <person name="Teshima H."/>
            <person name="Kyrpides N."/>
            <person name="Mavromatis K."/>
            <person name="Ivanova N."/>
            <person name="Brettin T."/>
            <person name="Detter J.C."/>
            <person name="Han C."/>
            <person name="Larimer F."/>
            <person name="Land M."/>
            <person name="Hauser L."/>
            <person name="Markowitz V."/>
            <person name="Cheng J.-F."/>
            <person name="Hugenholtz P."/>
            <person name="Woyke T."/>
            <person name="Wu D."/>
            <person name="Spring S."/>
            <person name="Schroeder M."/>
            <person name="Brambilla E."/>
            <person name="Klenk H.-P."/>
            <person name="Eisen J.A."/>
        </authorList>
    </citation>
    <scope>NUCLEOTIDE SEQUENCE [LARGE SCALE GENOMIC DNA]</scope>
    <source>
        <strain evidence="3">DSM 15908 / JCM 11604 / IC-154</strain>
    </source>
</reference>
<dbReference type="AlphaFoldDB" id="L0A9Z2"/>
<evidence type="ECO:0000256" key="1">
    <source>
        <dbReference type="SAM" id="Phobius"/>
    </source>
</evidence>